<evidence type="ECO:0000259" key="1">
    <source>
        <dbReference type="Pfam" id="PF05598"/>
    </source>
</evidence>
<feature type="domain" description="Transposase InsH N-terminal" evidence="1">
    <location>
        <begin position="19"/>
        <end position="70"/>
    </location>
</feature>
<name>A0A2A6LLS0_RHIFR</name>
<feature type="non-terminal residue" evidence="2">
    <location>
        <position position="70"/>
    </location>
</feature>
<proteinExistence type="predicted"/>
<sequence length="70" mass="7933">MGKPRERRQTGEQDLFRSRLDQIINMKHELVRLAQAIDWPVLEARFGTVYSDGAGMPPLPTRLMAGLAIL</sequence>
<protein>
    <submittedName>
        <fullName evidence="2">IS5/IS1182 family transposase</fullName>
    </submittedName>
</protein>
<evidence type="ECO:0000313" key="3">
    <source>
        <dbReference type="Proteomes" id="UP000220353"/>
    </source>
</evidence>
<dbReference type="AlphaFoldDB" id="A0A2A6LLS0"/>
<dbReference type="EMBL" id="NWTC01000110">
    <property type="protein sequence ID" value="PDT42078.1"/>
    <property type="molecule type" value="Genomic_DNA"/>
</dbReference>
<gene>
    <name evidence="2" type="ORF">CO661_34145</name>
</gene>
<dbReference type="Proteomes" id="UP000220353">
    <property type="component" value="Unassembled WGS sequence"/>
</dbReference>
<evidence type="ECO:0000313" key="2">
    <source>
        <dbReference type="EMBL" id="PDT42078.1"/>
    </source>
</evidence>
<comment type="caution">
    <text evidence="2">The sequence shown here is derived from an EMBL/GenBank/DDBJ whole genome shotgun (WGS) entry which is preliminary data.</text>
</comment>
<reference evidence="2 3" key="1">
    <citation type="submission" date="2017-09" db="EMBL/GenBank/DDBJ databases">
        <title>Comparative genomics of rhizobia isolated from Phaseolus vulgaris in China.</title>
        <authorList>
            <person name="Tong W."/>
        </authorList>
    </citation>
    <scope>NUCLEOTIDE SEQUENCE [LARGE SCALE GENOMIC DNA]</scope>
    <source>
        <strain evidence="2 3">PCH1</strain>
    </source>
</reference>
<dbReference type="PANTHER" id="PTHR33803">
    <property type="entry name" value="IS1478 TRANSPOSASE"/>
    <property type="match status" value="1"/>
</dbReference>
<accession>A0A2A6LLS0</accession>
<dbReference type="PANTHER" id="PTHR33803:SF3">
    <property type="entry name" value="BLL1974 PROTEIN"/>
    <property type="match status" value="1"/>
</dbReference>
<dbReference type="Pfam" id="PF05598">
    <property type="entry name" value="DUF772"/>
    <property type="match status" value="1"/>
</dbReference>
<organism evidence="2 3">
    <name type="scientific">Rhizobium fredii</name>
    <name type="common">Sinorhizobium fredii</name>
    <dbReference type="NCBI Taxonomy" id="380"/>
    <lineage>
        <taxon>Bacteria</taxon>
        <taxon>Pseudomonadati</taxon>
        <taxon>Pseudomonadota</taxon>
        <taxon>Alphaproteobacteria</taxon>
        <taxon>Hyphomicrobiales</taxon>
        <taxon>Rhizobiaceae</taxon>
        <taxon>Sinorhizobium/Ensifer group</taxon>
        <taxon>Sinorhizobium</taxon>
    </lineage>
</organism>
<dbReference type="InterPro" id="IPR008490">
    <property type="entry name" value="Transposase_InsH_N"/>
</dbReference>